<reference evidence="4" key="1">
    <citation type="submission" date="2020-04" db="EMBL/GenBank/DDBJ databases">
        <title>A desert anoxygenic phototrophic bacterium fixes CO2 using RubisCO under aerobic conditions.</title>
        <authorList>
            <person name="Tang K."/>
        </authorList>
    </citation>
    <scope>NUCLEOTIDE SEQUENCE [LARGE SCALE GENOMIC DNA]</scope>
    <source>
        <strain evidence="4">MIMtkB3</strain>
    </source>
</reference>
<dbReference type="Pfam" id="PF21028">
    <property type="entry name" value="DUF1285_C"/>
    <property type="match status" value="1"/>
</dbReference>
<evidence type="ECO:0000313" key="5">
    <source>
        <dbReference type="Proteomes" id="UP000501891"/>
    </source>
</evidence>
<dbReference type="Gene3D" id="2.30.270.10">
    <property type="entry name" value="duf1285 protein"/>
    <property type="match status" value="1"/>
</dbReference>
<sequence length="197" mass="21027">MPESKSVAGATPSSGEGASPGRLPDLSAARRPPQPGGAPTAEDEAYEIRIGRDGTWYYHGSPIGRIALVKLFSTVLRRDEAGDYWLVTPAERGRITVEDAPFVAVEVTVAGSGPDQALTFRTNLDEQVTAGPDHPIRVVTDPSTGEPHPYILVRGALEARINRPVFYQLVELAEASGDGDEIGVWSTGTFFPLGKTT</sequence>
<gene>
    <name evidence="4" type="ORF">HHL28_14840</name>
</gene>
<name>A0A858R9W6_9PROT</name>
<accession>A0A858R9W6</accession>
<dbReference type="Proteomes" id="UP000501891">
    <property type="component" value="Chromosome"/>
</dbReference>
<evidence type="ECO:0000256" key="1">
    <source>
        <dbReference type="SAM" id="MobiDB-lite"/>
    </source>
</evidence>
<dbReference type="AlphaFoldDB" id="A0A858R9W6"/>
<dbReference type="InterPro" id="IPR048342">
    <property type="entry name" value="DUF1285_C"/>
</dbReference>
<dbReference type="InterPro" id="IPR023361">
    <property type="entry name" value="DUF1285_beta_roll_sf"/>
</dbReference>
<proteinExistence type="predicted"/>
<dbReference type="InterPro" id="IPR048341">
    <property type="entry name" value="DUF1285_N"/>
</dbReference>
<evidence type="ECO:0000259" key="3">
    <source>
        <dbReference type="Pfam" id="PF21028"/>
    </source>
</evidence>
<evidence type="ECO:0000259" key="2">
    <source>
        <dbReference type="Pfam" id="PF06938"/>
    </source>
</evidence>
<dbReference type="Gene3D" id="3.10.540.10">
    <property type="entry name" value="duf1285 like domain"/>
    <property type="match status" value="1"/>
</dbReference>
<feature type="domain" description="DUF1285" evidence="2">
    <location>
        <begin position="44"/>
        <end position="100"/>
    </location>
</feature>
<dbReference type="EMBL" id="CP051775">
    <property type="protein sequence ID" value="QJE74188.1"/>
    <property type="molecule type" value="Genomic_DNA"/>
</dbReference>
<evidence type="ECO:0000313" key="4">
    <source>
        <dbReference type="EMBL" id="QJE74188.1"/>
    </source>
</evidence>
<protein>
    <submittedName>
        <fullName evidence="4">DUF1285 domain-containing protein</fullName>
    </submittedName>
</protein>
<dbReference type="Pfam" id="PF06938">
    <property type="entry name" value="DUF1285_N"/>
    <property type="match status" value="1"/>
</dbReference>
<feature type="region of interest" description="Disordered" evidence="1">
    <location>
        <begin position="1"/>
        <end position="43"/>
    </location>
</feature>
<feature type="domain" description="DUF1285" evidence="3">
    <location>
        <begin position="101"/>
        <end position="193"/>
    </location>
</feature>
<organism evidence="4 5">
    <name type="scientific">Aerophototrophica crusticola</name>
    <dbReference type="NCBI Taxonomy" id="1709002"/>
    <lineage>
        <taxon>Bacteria</taxon>
        <taxon>Pseudomonadati</taxon>
        <taxon>Pseudomonadota</taxon>
        <taxon>Alphaproteobacteria</taxon>
        <taxon>Rhodospirillales</taxon>
        <taxon>Rhodospirillaceae</taxon>
        <taxon>Aerophototrophica</taxon>
    </lineage>
</organism>
<keyword evidence="5" id="KW-1185">Reference proteome</keyword>
<dbReference type="KEGG" id="acru:HHL28_14840"/>